<keyword evidence="5" id="KW-1185">Reference proteome</keyword>
<keyword evidence="2" id="KW-0812">Transmembrane</keyword>
<feature type="transmembrane region" description="Helical" evidence="2">
    <location>
        <begin position="122"/>
        <end position="143"/>
    </location>
</feature>
<dbReference type="PROSITE" id="PS50943">
    <property type="entry name" value="HTH_CROC1"/>
    <property type="match status" value="1"/>
</dbReference>
<dbReference type="InterPro" id="IPR050400">
    <property type="entry name" value="Bact_Cytoskel_RodZ"/>
</dbReference>
<dbReference type="RefSeq" id="WP_091964461.1">
    <property type="nucleotide sequence ID" value="NZ_FOLH01000005.1"/>
</dbReference>
<feature type="region of interest" description="Disordered" evidence="1">
    <location>
        <begin position="1"/>
        <end position="26"/>
    </location>
</feature>
<name>A0A1I1IYW4_9GAMM</name>
<dbReference type="PANTHER" id="PTHR34475">
    <property type="match status" value="1"/>
</dbReference>
<feature type="domain" description="HTH cro/C1-type" evidence="3">
    <location>
        <begin position="30"/>
        <end position="49"/>
    </location>
</feature>
<dbReference type="STRING" id="1122252.SAMN05660443_2584"/>
<reference evidence="4 5" key="1">
    <citation type="submission" date="2016-10" db="EMBL/GenBank/DDBJ databases">
        <authorList>
            <person name="de Groot N.N."/>
        </authorList>
    </citation>
    <scope>NUCLEOTIDE SEQUENCE [LARGE SCALE GENOMIC DNA]</scope>
    <source>
        <strain evidence="4 5">DSM 18438</strain>
    </source>
</reference>
<dbReference type="SUPFAM" id="SSF47413">
    <property type="entry name" value="lambda repressor-like DNA-binding domains"/>
    <property type="match status" value="1"/>
</dbReference>
<keyword evidence="2" id="KW-1133">Transmembrane helix</keyword>
<keyword evidence="2" id="KW-0472">Membrane</keyword>
<evidence type="ECO:0000256" key="2">
    <source>
        <dbReference type="SAM" id="Phobius"/>
    </source>
</evidence>
<evidence type="ECO:0000256" key="1">
    <source>
        <dbReference type="SAM" id="MobiDB-lite"/>
    </source>
</evidence>
<dbReference type="Pfam" id="PF13413">
    <property type="entry name" value="HTH_25"/>
    <property type="match status" value="1"/>
</dbReference>
<accession>A0A1I1IYW4</accession>
<dbReference type="GO" id="GO:0003677">
    <property type="term" value="F:DNA binding"/>
    <property type="evidence" value="ECO:0007669"/>
    <property type="project" value="InterPro"/>
</dbReference>
<feature type="region of interest" description="Disordered" evidence="1">
    <location>
        <begin position="170"/>
        <end position="213"/>
    </location>
</feature>
<gene>
    <name evidence="4" type="ORF">SAMN05660443_2584</name>
</gene>
<dbReference type="Proteomes" id="UP000199058">
    <property type="component" value="Unassembled WGS sequence"/>
</dbReference>
<feature type="compositionally biased region" description="Polar residues" evidence="1">
    <location>
        <begin position="12"/>
        <end position="23"/>
    </location>
</feature>
<dbReference type="EMBL" id="FOLH01000005">
    <property type="protein sequence ID" value="SFC41436.1"/>
    <property type="molecule type" value="Genomic_DNA"/>
</dbReference>
<organism evidence="4 5">
    <name type="scientific">Marinospirillum celere</name>
    <dbReference type="NCBI Taxonomy" id="1122252"/>
    <lineage>
        <taxon>Bacteria</taxon>
        <taxon>Pseudomonadati</taxon>
        <taxon>Pseudomonadota</taxon>
        <taxon>Gammaproteobacteria</taxon>
        <taxon>Oceanospirillales</taxon>
        <taxon>Oceanospirillaceae</taxon>
        <taxon>Marinospirillum</taxon>
    </lineage>
</organism>
<evidence type="ECO:0000313" key="4">
    <source>
        <dbReference type="EMBL" id="SFC41436.1"/>
    </source>
</evidence>
<dbReference type="InterPro" id="IPR001387">
    <property type="entry name" value="Cro/C1-type_HTH"/>
</dbReference>
<proteinExistence type="predicted"/>
<evidence type="ECO:0000313" key="5">
    <source>
        <dbReference type="Proteomes" id="UP000199058"/>
    </source>
</evidence>
<dbReference type="AlphaFoldDB" id="A0A1I1IYW4"/>
<dbReference type="InterPro" id="IPR025194">
    <property type="entry name" value="RodZ-like_C"/>
</dbReference>
<protein>
    <submittedName>
        <fullName evidence="4">Cytoskeleton protein RodZ</fullName>
    </submittedName>
</protein>
<dbReference type="Gene3D" id="1.10.260.40">
    <property type="entry name" value="lambda repressor-like DNA-binding domains"/>
    <property type="match status" value="1"/>
</dbReference>
<sequence length="329" mass="36661">MTATQQDEKPNTENTQDKPQPSCSRPGELLRKAREAKGLTQGEVAKQLNFLPVYVPALEDENFDALHSKTFIKGYMRAYARFLKIDADEVLRCFAEHHPSLESQERVQPIEGVKPPKSGRNLVFKLFTLLVVAALIAVIILWWQSRNLEPLQSLTNQDVQVDTLDGETITAPMGQAEEERLPETTTETTSDELPQPVSELVSEEEPRQLAAQPESLPDNLETLAAETIQPPPPPAIQEFSGDPLDVTADNSNLVAMTFSDDCWTEVRDAQDRVLHANLNRAGDRILLEGEAPFRIVFGQGRAVEVFHQGEAVDFSSRIRANGYTSMTIE</sequence>
<dbReference type="CDD" id="cd00093">
    <property type="entry name" value="HTH_XRE"/>
    <property type="match status" value="1"/>
</dbReference>
<dbReference type="OrthoDB" id="9790252at2"/>
<dbReference type="PANTHER" id="PTHR34475:SF1">
    <property type="entry name" value="CYTOSKELETON PROTEIN RODZ"/>
    <property type="match status" value="1"/>
</dbReference>
<dbReference type="InterPro" id="IPR010982">
    <property type="entry name" value="Lambda_DNA-bd_dom_sf"/>
</dbReference>
<feature type="compositionally biased region" description="Basic and acidic residues" evidence="1">
    <location>
        <begin position="1"/>
        <end position="11"/>
    </location>
</feature>
<evidence type="ECO:0000259" key="3">
    <source>
        <dbReference type="PROSITE" id="PS50943"/>
    </source>
</evidence>
<dbReference type="Pfam" id="PF13464">
    <property type="entry name" value="RodZ_C"/>
    <property type="match status" value="1"/>
</dbReference>